<evidence type="ECO:0000313" key="1">
    <source>
        <dbReference type="EMBL" id="RIA82526.1"/>
    </source>
</evidence>
<gene>
    <name evidence="1" type="ORF">C1645_835219</name>
</gene>
<sequence>MNWKIFNIESLQLFFNNWKGRKTLQLYDHMSSWLIVIEAYEIKGIVGYKNFYYSYSSREPNLESLKDRHPMLLQIRIPKNYLG</sequence>
<proteinExistence type="predicted"/>
<evidence type="ECO:0000313" key="2">
    <source>
        <dbReference type="Proteomes" id="UP000265703"/>
    </source>
</evidence>
<protein>
    <submittedName>
        <fullName evidence="1">Uncharacterized protein</fullName>
    </submittedName>
</protein>
<organism evidence="1 2">
    <name type="scientific">Glomus cerebriforme</name>
    <dbReference type="NCBI Taxonomy" id="658196"/>
    <lineage>
        <taxon>Eukaryota</taxon>
        <taxon>Fungi</taxon>
        <taxon>Fungi incertae sedis</taxon>
        <taxon>Mucoromycota</taxon>
        <taxon>Glomeromycotina</taxon>
        <taxon>Glomeromycetes</taxon>
        <taxon>Glomerales</taxon>
        <taxon>Glomeraceae</taxon>
        <taxon>Glomus</taxon>
    </lineage>
</organism>
<name>A0A397SCU5_9GLOM</name>
<dbReference type="AlphaFoldDB" id="A0A397SCU5"/>
<keyword evidence="2" id="KW-1185">Reference proteome</keyword>
<accession>A0A397SCU5</accession>
<reference evidence="1 2" key="1">
    <citation type="submission" date="2018-06" db="EMBL/GenBank/DDBJ databases">
        <title>Comparative genomics reveals the genomic features of Rhizophagus irregularis, R. cerebriforme, R. diaphanum and Gigaspora rosea, and their symbiotic lifestyle signature.</title>
        <authorList>
            <person name="Morin E."/>
            <person name="San Clemente H."/>
            <person name="Chen E.C.H."/>
            <person name="De La Providencia I."/>
            <person name="Hainaut M."/>
            <person name="Kuo A."/>
            <person name="Kohler A."/>
            <person name="Murat C."/>
            <person name="Tang N."/>
            <person name="Roy S."/>
            <person name="Loubradou J."/>
            <person name="Henrissat B."/>
            <person name="Grigoriev I.V."/>
            <person name="Corradi N."/>
            <person name="Roux C."/>
            <person name="Martin F.M."/>
        </authorList>
    </citation>
    <scope>NUCLEOTIDE SEQUENCE [LARGE SCALE GENOMIC DNA]</scope>
    <source>
        <strain evidence="1 2">DAOM 227022</strain>
    </source>
</reference>
<dbReference type="EMBL" id="QKYT01000657">
    <property type="protein sequence ID" value="RIA82526.1"/>
    <property type="molecule type" value="Genomic_DNA"/>
</dbReference>
<comment type="caution">
    <text evidence="1">The sequence shown here is derived from an EMBL/GenBank/DDBJ whole genome shotgun (WGS) entry which is preliminary data.</text>
</comment>
<dbReference type="Proteomes" id="UP000265703">
    <property type="component" value="Unassembled WGS sequence"/>
</dbReference>